<proteinExistence type="predicted"/>
<dbReference type="InterPro" id="IPR015889">
    <property type="entry name" value="Intradiol_dOase_core"/>
</dbReference>
<reference evidence="2 3" key="1">
    <citation type="submission" date="2020-08" db="EMBL/GenBank/DDBJ databases">
        <title>Genomic Encyclopedia of Type Strains, Phase IV (KMG-V): Genome sequencing to study the core and pangenomes of soil and plant-associated prokaryotes.</title>
        <authorList>
            <person name="Whitman W."/>
        </authorList>
    </citation>
    <scope>NUCLEOTIDE SEQUENCE [LARGE SCALE GENOMIC DNA]</scope>
    <source>
        <strain evidence="2 3">M8UP14</strain>
    </source>
</reference>
<feature type="compositionally biased region" description="Gly residues" evidence="1">
    <location>
        <begin position="112"/>
        <end position="122"/>
    </location>
</feature>
<comment type="caution">
    <text evidence="2">The sequence shown here is derived from an EMBL/GenBank/DDBJ whole genome shotgun (WGS) entry which is preliminary data.</text>
</comment>
<feature type="region of interest" description="Disordered" evidence="1">
    <location>
        <begin position="111"/>
        <end position="160"/>
    </location>
</feature>
<protein>
    <submittedName>
        <fullName evidence="2">Protocatechuate 3,4-dioxygenase beta subunit</fullName>
    </submittedName>
</protein>
<dbReference type="PANTHER" id="PTHR34315:SF1">
    <property type="entry name" value="INTRADIOL RING-CLEAVAGE DIOXYGENASES DOMAIN-CONTAINING PROTEIN-RELATED"/>
    <property type="match status" value="1"/>
</dbReference>
<evidence type="ECO:0000313" key="2">
    <source>
        <dbReference type="EMBL" id="MBB5056184.1"/>
    </source>
</evidence>
<organism evidence="2 3">
    <name type="scientific">Granulicella aggregans</name>
    <dbReference type="NCBI Taxonomy" id="474949"/>
    <lineage>
        <taxon>Bacteria</taxon>
        <taxon>Pseudomonadati</taxon>
        <taxon>Acidobacteriota</taxon>
        <taxon>Terriglobia</taxon>
        <taxon>Terriglobales</taxon>
        <taxon>Acidobacteriaceae</taxon>
        <taxon>Granulicella</taxon>
    </lineage>
</organism>
<keyword evidence="3" id="KW-1185">Reference proteome</keyword>
<name>A0A7W7ZA69_9BACT</name>
<keyword evidence="2" id="KW-0223">Dioxygenase</keyword>
<accession>A0A7W7ZA69</accession>
<keyword evidence="2" id="KW-0560">Oxidoreductase</keyword>
<sequence length="311" mass="33087">MNELSRRLFVRGAVGLATTLQLQRAAWALGFASAPDVCKLEAEQEVGPYYVANEMIRRDIRENKGGFPLALDLLVLDSRTCKPLPYAAIDVWHCDALGLYAGYTKNNPMDGDGPGGFGGPGVPGGPPPGFDPSHPGPPPGDHGPGGPPPNGMGGMQGPPATDKLTFLRGIQFTDAEGRVSFQTVFPGFYQGRTNHVHFKVRLGGHTGLADSHRTYLVGHTSHVGQVFFPEEVSLDLMKQEPYASHKIHRTTIAEDGVYNGQHGDTSVSTLKFLEAGKPQSGMQAHMVVAVDPTATPAPARREGGPPPPTQG</sequence>
<dbReference type="PANTHER" id="PTHR34315">
    <property type="match status" value="1"/>
</dbReference>
<evidence type="ECO:0000313" key="3">
    <source>
        <dbReference type="Proteomes" id="UP000540989"/>
    </source>
</evidence>
<dbReference type="EMBL" id="JACHIP010000001">
    <property type="protein sequence ID" value="MBB5056184.1"/>
    <property type="molecule type" value="Genomic_DNA"/>
</dbReference>
<dbReference type="PROSITE" id="PS51318">
    <property type="entry name" value="TAT"/>
    <property type="match status" value="1"/>
</dbReference>
<dbReference type="SUPFAM" id="SSF49482">
    <property type="entry name" value="Aromatic compound dioxygenase"/>
    <property type="match status" value="1"/>
</dbReference>
<dbReference type="InterPro" id="IPR006311">
    <property type="entry name" value="TAT_signal"/>
</dbReference>
<feature type="compositionally biased region" description="Pro residues" evidence="1">
    <location>
        <begin position="123"/>
        <end position="150"/>
    </location>
</feature>
<dbReference type="CDD" id="cd03457">
    <property type="entry name" value="intradiol_dioxygenase_like"/>
    <property type="match status" value="1"/>
</dbReference>
<dbReference type="AlphaFoldDB" id="A0A7W7ZA69"/>
<dbReference type="Proteomes" id="UP000540989">
    <property type="component" value="Unassembled WGS sequence"/>
</dbReference>
<dbReference type="GO" id="GO:0005506">
    <property type="term" value="F:iron ion binding"/>
    <property type="evidence" value="ECO:0007669"/>
    <property type="project" value="InterPro"/>
</dbReference>
<dbReference type="GO" id="GO:0016702">
    <property type="term" value="F:oxidoreductase activity, acting on single donors with incorporation of molecular oxygen, incorporation of two atoms of oxygen"/>
    <property type="evidence" value="ECO:0007669"/>
    <property type="project" value="InterPro"/>
</dbReference>
<dbReference type="Gene3D" id="2.60.130.10">
    <property type="entry name" value="Aromatic compound dioxygenase"/>
    <property type="match status" value="1"/>
</dbReference>
<gene>
    <name evidence="2" type="ORF">HDF16_000853</name>
</gene>
<evidence type="ECO:0000256" key="1">
    <source>
        <dbReference type="SAM" id="MobiDB-lite"/>
    </source>
</evidence>
<dbReference type="RefSeq" id="WP_184213862.1">
    <property type="nucleotide sequence ID" value="NZ_JACHIP010000001.1"/>
</dbReference>